<evidence type="ECO:0008006" key="2">
    <source>
        <dbReference type="Google" id="ProtNLM"/>
    </source>
</evidence>
<protein>
    <recommendedName>
        <fullName evidence="2">Nucleotide-diphospho-sugar transferase domain-containing protein</fullName>
    </recommendedName>
</protein>
<comment type="caution">
    <text evidence="1">The sequence shown here is derived from an EMBL/GenBank/DDBJ whole genome shotgun (WGS) entry which is preliminary data.</text>
</comment>
<gene>
    <name evidence="1" type="ORF">LCGC14_0502770</name>
</gene>
<proteinExistence type="predicted"/>
<name>A0A0F9S8H8_9ZZZZ</name>
<reference evidence="1" key="1">
    <citation type="journal article" date="2015" name="Nature">
        <title>Complex archaea that bridge the gap between prokaryotes and eukaryotes.</title>
        <authorList>
            <person name="Spang A."/>
            <person name="Saw J.H."/>
            <person name="Jorgensen S.L."/>
            <person name="Zaremba-Niedzwiedzka K."/>
            <person name="Martijn J."/>
            <person name="Lind A.E."/>
            <person name="van Eijk R."/>
            <person name="Schleper C."/>
            <person name="Guy L."/>
            <person name="Ettema T.J."/>
        </authorList>
    </citation>
    <scope>NUCLEOTIDE SEQUENCE</scope>
</reference>
<organism evidence="1">
    <name type="scientific">marine sediment metagenome</name>
    <dbReference type="NCBI Taxonomy" id="412755"/>
    <lineage>
        <taxon>unclassified sequences</taxon>
        <taxon>metagenomes</taxon>
        <taxon>ecological metagenomes</taxon>
    </lineage>
</organism>
<dbReference type="EMBL" id="LAZR01000593">
    <property type="protein sequence ID" value="KKN63329.1"/>
    <property type="molecule type" value="Genomic_DNA"/>
</dbReference>
<evidence type="ECO:0000313" key="1">
    <source>
        <dbReference type="EMBL" id="KKN63329.1"/>
    </source>
</evidence>
<sequence>MQIITVQFNYPDRSNYKILLDVFRYSCQKYMPKVKFNSICIEAPENKTGRALNFNYNTIKLEKWVQFLESTKDDNVILADCDMIAIRSAEHAFKFDFDIAYTERTRIKRIPNNGGIMFVKVNHKSVNFFKEMLKINIKMLHDSRFHQLWRSKYAGMNQAAFGYMTETYRDKINLHKFKTIEFNAVDCDWPSINDKTIFVHCKSKLRKMILKENPGRPEYKKAATLWYGLHKEMVNKKK</sequence>
<accession>A0A0F9S8H8</accession>
<dbReference type="AlphaFoldDB" id="A0A0F9S8H8"/>